<protein>
    <submittedName>
        <fullName evidence="1">Uncharacterized protein</fullName>
    </submittedName>
</protein>
<keyword evidence="2" id="KW-1185">Reference proteome</keyword>
<dbReference type="AlphaFoldDB" id="A0A9P0MNN3"/>
<reference evidence="1" key="1">
    <citation type="submission" date="2022-03" db="EMBL/GenBank/DDBJ databases">
        <authorList>
            <person name="Sayadi A."/>
        </authorList>
    </citation>
    <scope>NUCLEOTIDE SEQUENCE</scope>
</reference>
<evidence type="ECO:0000313" key="2">
    <source>
        <dbReference type="Proteomes" id="UP001152888"/>
    </source>
</evidence>
<sequence length="72" mass="8309">MRGHLDHTRFSGLFWSRKMPIRKMDLYICYLNSMDLAGNVIRPTKRGEGVYQLSRSKLTRLLSQALGSNANH</sequence>
<comment type="caution">
    <text evidence="1">The sequence shown here is derived from an EMBL/GenBank/DDBJ whole genome shotgun (WGS) entry which is preliminary data.</text>
</comment>
<evidence type="ECO:0000313" key="1">
    <source>
        <dbReference type="EMBL" id="CAH2016049.1"/>
    </source>
</evidence>
<dbReference type="Proteomes" id="UP001152888">
    <property type="component" value="Unassembled WGS sequence"/>
</dbReference>
<proteinExistence type="predicted"/>
<dbReference type="EMBL" id="CAKOFQ010008801">
    <property type="protein sequence ID" value="CAH2016049.1"/>
    <property type="molecule type" value="Genomic_DNA"/>
</dbReference>
<organism evidence="1 2">
    <name type="scientific">Acanthoscelides obtectus</name>
    <name type="common">Bean weevil</name>
    <name type="synonym">Bruchus obtectus</name>
    <dbReference type="NCBI Taxonomy" id="200917"/>
    <lineage>
        <taxon>Eukaryota</taxon>
        <taxon>Metazoa</taxon>
        <taxon>Ecdysozoa</taxon>
        <taxon>Arthropoda</taxon>
        <taxon>Hexapoda</taxon>
        <taxon>Insecta</taxon>
        <taxon>Pterygota</taxon>
        <taxon>Neoptera</taxon>
        <taxon>Endopterygota</taxon>
        <taxon>Coleoptera</taxon>
        <taxon>Polyphaga</taxon>
        <taxon>Cucujiformia</taxon>
        <taxon>Chrysomeloidea</taxon>
        <taxon>Chrysomelidae</taxon>
        <taxon>Bruchinae</taxon>
        <taxon>Bruchini</taxon>
        <taxon>Acanthoscelides</taxon>
    </lineage>
</organism>
<gene>
    <name evidence="1" type="ORF">ACAOBT_LOCUS35107</name>
</gene>
<name>A0A9P0MNN3_ACAOB</name>
<accession>A0A9P0MNN3</accession>